<comment type="caution">
    <text evidence="1">The sequence shown here is derived from an EMBL/GenBank/DDBJ whole genome shotgun (WGS) entry which is preliminary data.</text>
</comment>
<organism evidence="1 2">
    <name type="scientific">Trifolium pratense</name>
    <name type="common">Red clover</name>
    <dbReference type="NCBI Taxonomy" id="57577"/>
    <lineage>
        <taxon>Eukaryota</taxon>
        <taxon>Viridiplantae</taxon>
        <taxon>Streptophyta</taxon>
        <taxon>Embryophyta</taxon>
        <taxon>Tracheophyta</taxon>
        <taxon>Spermatophyta</taxon>
        <taxon>Magnoliopsida</taxon>
        <taxon>eudicotyledons</taxon>
        <taxon>Gunneridae</taxon>
        <taxon>Pentapetalae</taxon>
        <taxon>rosids</taxon>
        <taxon>fabids</taxon>
        <taxon>Fabales</taxon>
        <taxon>Fabaceae</taxon>
        <taxon>Papilionoideae</taxon>
        <taxon>50 kb inversion clade</taxon>
        <taxon>NPAAA clade</taxon>
        <taxon>Hologalegina</taxon>
        <taxon>IRL clade</taxon>
        <taxon>Trifolieae</taxon>
        <taxon>Trifolium</taxon>
    </lineage>
</organism>
<protein>
    <submittedName>
        <fullName evidence="1">Uncharacterized protein</fullName>
    </submittedName>
</protein>
<proteinExistence type="predicted"/>
<name>A0ACB0LRX7_TRIPR</name>
<dbReference type="Proteomes" id="UP001177021">
    <property type="component" value="Unassembled WGS sequence"/>
</dbReference>
<gene>
    <name evidence="1" type="ORF">MILVUS5_LOCUS35124</name>
</gene>
<dbReference type="EMBL" id="CASHSV030000615">
    <property type="protein sequence ID" value="CAJ2671258.1"/>
    <property type="molecule type" value="Genomic_DNA"/>
</dbReference>
<reference evidence="1" key="1">
    <citation type="submission" date="2023-10" db="EMBL/GenBank/DDBJ databases">
        <authorList>
            <person name="Rodriguez Cubillos JULIANA M."/>
            <person name="De Vega J."/>
        </authorList>
    </citation>
    <scope>NUCLEOTIDE SEQUENCE</scope>
</reference>
<sequence>MGSWKKQGMSDYQVFHDHLQFSSYNRKPPVDDKFSSVPLWEKKFCASIGSVSWRKLIEGKRYMYLYDNVVNWDDSAVKEAFDNAKYRFWAEINGFSCDIPLPDPNIYIDNVDWNASVDHKLFLELEREEEVCRNKEEKGEDGVILGISLLLDKSFSGPGWGDEEEKEEYEWKNSQNVSQDQFPSLSRIVVSNNAANGWESNQHENNETNSWERHRSPVDEHAKEYGWQNGHNISQGWNQREQYGGDLCNKYQQGRNGGNRNWGNWNGYYRKRENMSWSKNPGYRHGNEYQMNRGRRNQGGGGGGRTRNFTYVDKVPTPGAW</sequence>
<evidence type="ECO:0000313" key="2">
    <source>
        <dbReference type="Proteomes" id="UP001177021"/>
    </source>
</evidence>
<accession>A0ACB0LRX7</accession>
<evidence type="ECO:0000313" key="1">
    <source>
        <dbReference type="EMBL" id="CAJ2671258.1"/>
    </source>
</evidence>
<keyword evidence="2" id="KW-1185">Reference proteome</keyword>